<keyword evidence="2" id="KW-1185">Reference proteome</keyword>
<dbReference type="AlphaFoldDB" id="A0A8H5NII8"/>
<sequence length="96" mass="10478">MARAQPNATHAFTNCTPQLMAHTTRLTHGIVNEEDLADALEKGEIWGPALTAIARSCQHWQSMSGHGSVRVRSNKEILVEAEADGTEPRPFITLSV</sequence>
<protein>
    <submittedName>
        <fullName evidence="1">Uncharacterized protein</fullName>
    </submittedName>
</protein>
<evidence type="ECO:0000313" key="2">
    <source>
        <dbReference type="Proteomes" id="UP000582016"/>
    </source>
</evidence>
<evidence type="ECO:0000313" key="1">
    <source>
        <dbReference type="EMBL" id="KAF5566739.1"/>
    </source>
</evidence>
<accession>A0A8H5NII8</accession>
<proteinExistence type="predicted"/>
<comment type="caution">
    <text evidence="1">The sequence shown here is derived from an EMBL/GenBank/DDBJ whole genome shotgun (WGS) entry which is preliminary data.</text>
</comment>
<gene>
    <name evidence="1" type="ORF">FPHYL_3681</name>
</gene>
<name>A0A8H5NII8_9HYPO</name>
<dbReference type="EMBL" id="JAAOAQ010000107">
    <property type="protein sequence ID" value="KAF5566739.1"/>
    <property type="molecule type" value="Genomic_DNA"/>
</dbReference>
<dbReference type="Proteomes" id="UP000582016">
    <property type="component" value="Unassembled WGS sequence"/>
</dbReference>
<reference evidence="1 2" key="1">
    <citation type="submission" date="2020-05" db="EMBL/GenBank/DDBJ databases">
        <title>Identification and distribution of gene clusters putatively required for synthesis of sphingolipid metabolism inhibitors in phylogenetically diverse species of the filamentous fungus Fusarium.</title>
        <authorList>
            <person name="Kim H.-S."/>
            <person name="Busman M."/>
            <person name="Brown D.W."/>
            <person name="Divon H."/>
            <person name="Uhlig S."/>
            <person name="Proctor R.H."/>
        </authorList>
    </citation>
    <scope>NUCLEOTIDE SEQUENCE [LARGE SCALE GENOMIC DNA]</scope>
    <source>
        <strain evidence="1 2">NRRL 13617</strain>
    </source>
</reference>
<organism evidence="1 2">
    <name type="scientific">Fusarium phyllophilum</name>
    <dbReference type="NCBI Taxonomy" id="47803"/>
    <lineage>
        <taxon>Eukaryota</taxon>
        <taxon>Fungi</taxon>
        <taxon>Dikarya</taxon>
        <taxon>Ascomycota</taxon>
        <taxon>Pezizomycotina</taxon>
        <taxon>Sordariomycetes</taxon>
        <taxon>Hypocreomycetidae</taxon>
        <taxon>Hypocreales</taxon>
        <taxon>Nectriaceae</taxon>
        <taxon>Fusarium</taxon>
        <taxon>Fusarium fujikuroi species complex</taxon>
    </lineage>
</organism>